<dbReference type="Gene3D" id="1.25.40.10">
    <property type="entry name" value="Tetratricopeptide repeat domain"/>
    <property type="match status" value="1"/>
</dbReference>
<dbReference type="SUPFAM" id="SSF52113">
    <property type="entry name" value="BRCT domain"/>
    <property type="match status" value="3"/>
</dbReference>
<dbReference type="InterPro" id="IPR029062">
    <property type="entry name" value="Class_I_gatase-like"/>
</dbReference>
<evidence type="ECO:0000256" key="2">
    <source>
        <dbReference type="ARBA" id="ARBA00007533"/>
    </source>
</evidence>
<evidence type="ECO:0000256" key="4">
    <source>
        <dbReference type="ARBA" id="ARBA00022741"/>
    </source>
</evidence>
<dbReference type="InterPro" id="IPR027417">
    <property type="entry name" value="P-loop_NTPase"/>
</dbReference>
<dbReference type="SUPFAM" id="SSF52317">
    <property type="entry name" value="Class I glutamine amidotransferase-like"/>
    <property type="match status" value="1"/>
</dbReference>
<dbReference type="CDD" id="cd06257">
    <property type="entry name" value="DnaJ"/>
    <property type="match status" value="1"/>
</dbReference>
<organism evidence="12 13">
    <name type="scientific">Arabidopsis thaliana</name>
    <name type="common">Mouse-ear cress</name>
    <dbReference type="NCBI Taxonomy" id="3702"/>
    <lineage>
        <taxon>Eukaryota</taxon>
        <taxon>Viridiplantae</taxon>
        <taxon>Streptophyta</taxon>
        <taxon>Embryophyta</taxon>
        <taxon>Tracheophyta</taxon>
        <taxon>Spermatophyta</taxon>
        <taxon>Magnoliopsida</taxon>
        <taxon>eudicotyledons</taxon>
        <taxon>Gunneridae</taxon>
        <taxon>Pentapetalae</taxon>
        <taxon>rosids</taxon>
        <taxon>malvids</taxon>
        <taxon>Brassicales</taxon>
        <taxon>Brassicaceae</taxon>
        <taxon>Camelineae</taxon>
        <taxon>Arabidopsis</taxon>
    </lineage>
</organism>
<dbReference type="Gene3D" id="3.40.50.10190">
    <property type="entry name" value="BRCT domain"/>
    <property type="match status" value="4"/>
</dbReference>
<feature type="compositionally biased region" description="Basic and acidic residues" evidence="10">
    <location>
        <begin position="904"/>
        <end position="916"/>
    </location>
</feature>
<feature type="compositionally biased region" description="Basic and acidic residues" evidence="10">
    <location>
        <begin position="1518"/>
        <end position="1541"/>
    </location>
</feature>
<proteinExistence type="inferred from homology"/>
<dbReference type="GO" id="GO:0005524">
    <property type="term" value="F:ATP binding"/>
    <property type="evidence" value="ECO:0007669"/>
    <property type="project" value="UniProtKB-KW"/>
</dbReference>
<dbReference type="NCBIfam" id="NF003792">
    <property type="entry name" value="PRK05380.1"/>
    <property type="match status" value="1"/>
</dbReference>
<dbReference type="Pfam" id="PF00533">
    <property type="entry name" value="BRCT"/>
    <property type="match status" value="1"/>
</dbReference>
<comment type="function">
    <text evidence="9">Catalyzes the ATP-dependent amination of UTP to CTP with either L-glutamine or ammonia as the source of nitrogen.</text>
</comment>
<feature type="compositionally biased region" description="Low complexity" evidence="10">
    <location>
        <begin position="1479"/>
        <end position="1498"/>
    </location>
</feature>
<dbReference type="InterPro" id="IPR011990">
    <property type="entry name" value="TPR-like_helical_dom_sf"/>
</dbReference>
<dbReference type="UniPathway" id="UPA00159">
    <property type="reaction ID" value="UER00277"/>
</dbReference>
<dbReference type="InterPro" id="IPR044254">
    <property type="entry name" value="At4g02110-like"/>
</dbReference>
<feature type="compositionally biased region" description="Basic residues" evidence="10">
    <location>
        <begin position="1499"/>
        <end position="1509"/>
    </location>
</feature>
<dbReference type="SUPFAM" id="SSF52540">
    <property type="entry name" value="P-loop containing nucleoside triphosphate hydrolases"/>
    <property type="match status" value="1"/>
</dbReference>
<dbReference type="InterPro" id="IPR036869">
    <property type="entry name" value="J_dom_sf"/>
</dbReference>
<evidence type="ECO:0000256" key="7">
    <source>
        <dbReference type="ARBA" id="ARBA00022975"/>
    </source>
</evidence>
<feature type="compositionally biased region" description="Basic and acidic residues" evidence="10">
    <location>
        <begin position="1312"/>
        <end position="1331"/>
    </location>
</feature>
<evidence type="ECO:0000256" key="6">
    <source>
        <dbReference type="ARBA" id="ARBA00022962"/>
    </source>
</evidence>
<protein>
    <recommendedName>
        <fullName evidence="9">CTP synthase</fullName>
        <ecNumber evidence="9">6.3.4.2</ecNumber>
    </recommendedName>
    <alternativeName>
        <fullName evidence="9">UTP--ammonia ligase</fullName>
    </alternativeName>
</protein>
<feature type="region of interest" description="Disordered" evidence="10">
    <location>
        <begin position="1070"/>
        <end position="1139"/>
    </location>
</feature>
<evidence type="ECO:0000259" key="11">
    <source>
        <dbReference type="PROSITE" id="PS50172"/>
    </source>
</evidence>
<sequence>MAVYGEKKHWWLRNKKIVDKYMKEAKSLIASQDPNDVKSALNLLESALSVSPRYELALELKARSLLYLRRYKDVADMLQDYIPSLKLAGGGEDSGIGSSELSFTHSSRESVKLLNDLPSHHHHDSSFKCFSVSDLKKKVMAGLTKNCDEQGQWRYLVLGQACCHLGLMEDAMVLLQTGKRLATAAFRRQSICWSDDSFILFSSEDGGSSPPSSVVVTSASQPRSESIAHVLSHIKLLLRRRAAALAALDAGLYTESIRHFSKILDSRRGAPQGFLAQCFMHRASAYRSAGRIAESIADCNKTLALDPSCLQALETRAALLESVRCFPDSLHDLEHLKLLYNSILRDRKLPGPVWKRHNVRYREIPGKLCVLTTKIQQLKQKIANGEIGNVDYYALMGIRRDCSRSELDRAYLLLNLKHKPERSMSFIDRFELTDDEEELDSVKDRARMSTLLLYRLIQKGYSVVTSNIAAVEKQRKAIAAAVATESHRSNIIETPIRAVAVAVNSNNNTNVVKGVFCRDLTVVGSLIARTGFNQPIPTYSGVKFALVGFNPIHGNSLRSKLVSGGGVDVGQFTQSCTHLIVDKLLYDDPICVAARNSGKVVVTGSWVDHSFDIGMLDNANSILYRPLRDLNGIPGSKALVRMVELMGGQFSKPLVANRVTHLICYKFEGEKYELAKRIKRIKLVNHRWLEDCLKNWKLLPEVDYEISGYELDIMEASARDSEDEAEDASVKPANTSPLGLRVGAVPAVEISKPGGKDIPLEEGVAQQHNYQRGGAFQDTSNYVSPIRVANKTPEQGMSKMETDGSTSINRSIRRHSSLATYSRKTLQRSPETDTSGKESSGQNGSLRMDDKGLKASSAFNTSASKSGSSMERTSLFRDLGKIDMLHGEEFPPMMPRAKFTDGSVSRKDSQKVHHNSEASIPPPSSLLLQELRPSSPNDNLRPVMSISDPTESEEAGHKSPTSELNTKLLSSNVVPMVDALSTAENIISNCARDEIPEKSLTERMTGNVLLQEPRSGSPKQNLRVVPNLREAAHELDLSDSAARLFNSGVVPTEADIRTPENSTMKGALDEVPERSVTDPVMRRSSTSPGSGLIGMKDKQETELTTKKTAPKKSLGTRGRKKNPINQKGSIYLSEPSPTDERNVCLNKGKVSAPVTGNSNQKEISSPVLNTEVVPDMAKHIDTETEALQGIDSVDNKSLAPEEKDHLVLDLMVNQDKLQAKTPEAADAEVEITVLERELNDVPTEDPSDGALQSEVDKNTSKRKREAGVGKNSIQRGKKGSSFTAKVGKSRVKKTKISRKEHDIKANGTLMKDGGDNSADGKENLALEHENGKVSSGGDQSPVTGETLTRKKAATKDPSDAAVQLEVDTKKGKRRKQAIVEENRLQTPSVKKAKVSKKEDGAKANNTVKKDIWIHSAEVKENVAVDENCGDVSSDGAQSLVVEKSLAKKEAAAKEPSNAAMQLEFDDNKCKHGKEGIVERSSLQSGKRGSSSRVEVGKSSVKKTKKSKKRSGTEATDTVMKDVGDNFAKEKENIAVDNESRKVGSGGDQSPVARKKVAKSAKTGTKAEKESKQLRVNPLASRKVFQDQEHEPKFFIVSGPRSQRNEYQQIIRRLKGKCCRDSHQWSYQATHFIAPEIRRTEKFFAAAASGSWILKTDYVADSKEAGKLLQEEPYEWHSSGLSADGAINLESPKKWRLVKEKTGHGALYGLRIVVYGDCTIPSLDTLKRAVKAGDGTILATAPPYTRFLNQNTDFALISPGMPRDDVWIQEFIRHEIPCVLSDYLVEYVCKPGYALDKHVDLDLGNYERFLDVTLTKDNNITTGKIYQSVLDKERKGDYLGKTVQVVPHITDAIKDWIESVSLIPVDGKEGQADVCVIELGGTVGDIESMPFIEALRQLSFSVGPDNFCLIHVSLIPVLGVVGEQKTKPTQHTVRELRALGLTPHFLACRSAQPLLESTKAKLSQFCHVAAANILNIHDVPNIWHVPLLLRNQNAHHSILKQLNLTNWNKMAETFDNLTNHVQIAMVGKYIGLTDSYLSVVKALLHACIACSLKPHIEWIAASDLEDESEKSTPEAHAAAWKILKSAECILVPGGFGDRGVSGMVLAAKYARENKIPYLGICLGMQIAVIEFARSVLGLERANSTEFDAQTSDPVVIFMPEGSRTHMGSTMRLGSRRTHLHNRDSLTSKLYGQVSYVDERHRHRYEVNPEVAQALEEAGLRFVGKDDTGKRVEVIEFQDHPFYVGVQFHPEFKSRPTRPSPLFLGFILAARKLLQAHLSN</sequence>
<evidence type="ECO:0000256" key="9">
    <source>
        <dbReference type="RuleBase" id="RU810713"/>
    </source>
</evidence>
<evidence type="ECO:0000313" key="12">
    <source>
        <dbReference type="EMBL" id="CAD5326876.1"/>
    </source>
</evidence>
<dbReference type="InterPro" id="IPR017926">
    <property type="entry name" value="GATASE"/>
</dbReference>
<dbReference type="InterPro" id="IPR036420">
    <property type="entry name" value="BRCT_dom_sf"/>
</dbReference>
<name>A0A7G2EX18_ARATH</name>
<keyword evidence="3 9" id="KW-0436">Ligase</keyword>
<comment type="catalytic activity">
    <reaction evidence="8 9">
        <text>UTP + L-glutamine + ATP + H2O = CTP + L-glutamate + ADP + phosphate + 2 H(+)</text>
        <dbReference type="Rhea" id="RHEA:26426"/>
        <dbReference type="ChEBI" id="CHEBI:15377"/>
        <dbReference type="ChEBI" id="CHEBI:15378"/>
        <dbReference type="ChEBI" id="CHEBI:29985"/>
        <dbReference type="ChEBI" id="CHEBI:30616"/>
        <dbReference type="ChEBI" id="CHEBI:37563"/>
        <dbReference type="ChEBI" id="CHEBI:43474"/>
        <dbReference type="ChEBI" id="CHEBI:46398"/>
        <dbReference type="ChEBI" id="CHEBI:58359"/>
        <dbReference type="ChEBI" id="CHEBI:456216"/>
        <dbReference type="EC" id="6.3.4.2"/>
    </reaction>
</comment>
<dbReference type="InterPro" id="IPR004468">
    <property type="entry name" value="CTP_synthase"/>
</dbReference>
<feature type="region of interest" description="Disordered" evidence="10">
    <location>
        <begin position="1240"/>
        <end position="1401"/>
    </location>
</feature>
<dbReference type="SMART" id="SM00292">
    <property type="entry name" value="BRCT"/>
    <property type="match status" value="4"/>
</dbReference>
<dbReference type="FunFam" id="3.40.50.880:FF:000012">
    <property type="entry name" value="CTP synthase"/>
    <property type="match status" value="1"/>
</dbReference>
<dbReference type="Gene3D" id="3.40.50.880">
    <property type="match status" value="1"/>
</dbReference>
<dbReference type="SMART" id="SM00028">
    <property type="entry name" value="TPR"/>
    <property type="match status" value="1"/>
</dbReference>
<keyword evidence="5 9" id="KW-0067">ATP-binding</keyword>
<dbReference type="PROSITE" id="PS51273">
    <property type="entry name" value="GATASE_TYPE_1"/>
    <property type="match status" value="1"/>
</dbReference>
<dbReference type="EMBL" id="LR881469">
    <property type="protein sequence ID" value="CAD5326876.1"/>
    <property type="molecule type" value="Genomic_DNA"/>
</dbReference>
<dbReference type="PANTHER" id="PTHR47181">
    <property type="entry name" value="BRCA1 C TERMINUS DOMAIN CONTAINING PROTEIN, EXPRESSED"/>
    <property type="match status" value="1"/>
</dbReference>
<keyword evidence="4 9" id="KW-0547">Nucleotide-binding</keyword>
<evidence type="ECO:0000256" key="5">
    <source>
        <dbReference type="ARBA" id="ARBA00022840"/>
    </source>
</evidence>
<dbReference type="InterPro" id="IPR017456">
    <property type="entry name" value="CTP_synthase_N"/>
</dbReference>
<dbReference type="Gene3D" id="3.40.50.300">
    <property type="entry name" value="P-loop containing nucleotide triphosphate hydrolases"/>
    <property type="match status" value="1"/>
</dbReference>
<feature type="region of interest" description="Disordered" evidence="10">
    <location>
        <begin position="1447"/>
        <end position="1466"/>
    </location>
</feature>
<dbReference type="PROSITE" id="PS50172">
    <property type="entry name" value="BRCT"/>
    <property type="match status" value="2"/>
</dbReference>
<feature type="compositionally biased region" description="Polar residues" evidence="10">
    <location>
        <begin position="1332"/>
        <end position="1346"/>
    </location>
</feature>
<feature type="region of interest" description="Disordered" evidence="10">
    <location>
        <begin position="887"/>
        <end position="967"/>
    </location>
</feature>
<evidence type="ECO:0000256" key="3">
    <source>
        <dbReference type="ARBA" id="ARBA00022598"/>
    </source>
</evidence>
<feature type="domain" description="BRCT" evidence="11">
    <location>
        <begin position="1594"/>
        <end position="1675"/>
    </location>
</feature>
<feature type="compositionally biased region" description="Basic and acidic residues" evidence="10">
    <location>
        <begin position="1095"/>
        <end position="1105"/>
    </location>
</feature>
<keyword evidence="6 9" id="KW-0315">Glutamine amidotransferase</keyword>
<dbReference type="InterPro" id="IPR001623">
    <property type="entry name" value="DnaJ_domain"/>
</dbReference>
<gene>
    <name evidence="12" type="ORF">AT9943_LOCUS14612</name>
</gene>
<reference evidence="12 13" key="1">
    <citation type="submission" date="2020-09" db="EMBL/GenBank/DDBJ databases">
        <authorList>
            <person name="Ashkenazy H."/>
        </authorList>
    </citation>
    <scope>NUCLEOTIDE SEQUENCE [LARGE SCALE GENOMIC DNA]</scope>
    <source>
        <strain evidence="13">cv. Cdm-0</strain>
    </source>
</reference>
<keyword evidence="7 9" id="KW-0665">Pyrimidine biosynthesis</keyword>
<dbReference type="Pfam" id="PF12738">
    <property type="entry name" value="PTCB-BRCT"/>
    <property type="match status" value="1"/>
</dbReference>
<dbReference type="PANTHER" id="PTHR47181:SF2">
    <property type="entry name" value="BRCA1 C TERMINUS DOMAIN CONTAINING PROTEIN, EXPRESSED"/>
    <property type="match status" value="1"/>
</dbReference>
<evidence type="ECO:0000256" key="8">
    <source>
        <dbReference type="ARBA" id="ARBA00047781"/>
    </source>
</evidence>
<dbReference type="SUPFAM" id="SSF48452">
    <property type="entry name" value="TPR-like"/>
    <property type="match status" value="1"/>
</dbReference>
<feature type="region of interest" description="Disordered" evidence="10">
    <location>
        <begin position="1475"/>
        <end position="1573"/>
    </location>
</feature>
<dbReference type="CDD" id="cd17711">
    <property type="entry name" value="BRCT_PAXIP1_rpt3"/>
    <property type="match status" value="1"/>
</dbReference>
<dbReference type="EC" id="6.3.4.2" evidence="9"/>
<dbReference type="Proteomes" id="UP000516314">
    <property type="component" value="Chromosome 4"/>
</dbReference>
<dbReference type="InterPro" id="IPR019734">
    <property type="entry name" value="TPR_rpt"/>
</dbReference>
<feature type="compositionally biased region" description="Polar residues" evidence="10">
    <location>
        <begin position="817"/>
        <end position="829"/>
    </location>
</feature>
<dbReference type="Pfam" id="PF06418">
    <property type="entry name" value="CTP_synth_N"/>
    <property type="match status" value="1"/>
</dbReference>
<dbReference type="GO" id="GO:0003883">
    <property type="term" value="F:CTP synthase activity"/>
    <property type="evidence" value="ECO:0007669"/>
    <property type="project" value="UniProtKB-UniRule"/>
</dbReference>
<dbReference type="SMART" id="SM00271">
    <property type="entry name" value="DnaJ"/>
    <property type="match status" value="1"/>
</dbReference>
<comment type="similarity">
    <text evidence="2 9">Belongs to the CTP synthase family.</text>
</comment>
<evidence type="ECO:0000256" key="10">
    <source>
        <dbReference type="SAM" id="MobiDB-lite"/>
    </source>
</evidence>
<dbReference type="SUPFAM" id="SSF46565">
    <property type="entry name" value="Chaperone J-domain"/>
    <property type="match status" value="1"/>
</dbReference>
<evidence type="ECO:0000313" key="13">
    <source>
        <dbReference type="Proteomes" id="UP000516314"/>
    </source>
</evidence>
<dbReference type="NCBIfam" id="TIGR00337">
    <property type="entry name" value="PyrG"/>
    <property type="match status" value="1"/>
</dbReference>
<dbReference type="CDD" id="cd01746">
    <property type="entry name" value="GATase1_CTP_Synthase"/>
    <property type="match status" value="1"/>
</dbReference>
<dbReference type="GO" id="GO:0044210">
    <property type="term" value="P:'de novo' CTP biosynthetic process"/>
    <property type="evidence" value="ECO:0007669"/>
    <property type="project" value="UniProtKB-UniRule"/>
</dbReference>
<dbReference type="InterPro" id="IPR033828">
    <property type="entry name" value="GATase1_CTP_Synthase"/>
</dbReference>
<dbReference type="Pfam" id="PF00117">
    <property type="entry name" value="GATase"/>
    <property type="match status" value="1"/>
</dbReference>
<comment type="pathway">
    <text evidence="1 9">Pyrimidine metabolism; CTP biosynthesis via de novo pathway; CTP from UDP: step 2/2.</text>
</comment>
<feature type="region of interest" description="Disordered" evidence="10">
    <location>
        <begin position="788"/>
        <end position="852"/>
    </location>
</feature>
<feature type="domain" description="BRCT" evidence="11">
    <location>
        <begin position="639"/>
        <end position="706"/>
    </location>
</feature>
<evidence type="ECO:0000256" key="1">
    <source>
        <dbReference type="ARBA" id="ARBA00005171"/>
    </source>
</evidence>
<feature type="compositionally biased region" description="Basic residues" evidence="10">
    <location>
        <begin position="1287"/>
        <end position="1296"/>
    </location>
</feature>
<dbReference type="CDD" id="cd17738">
    <property type="entry name" value="BRCT_TopBP1_rpt7"/>
    <property type="match status" value="1"/>
</dbReference>
<dbReference type="InterPro" id="IPR001357">
    <property type="entry name" value="BRCT_dom"/>
</dbReference>
<accession>A0A7G2EX18</accession>